<dbReference type="AlphaFoldDB" id="A0A9W4GFY3"/>
<accession>A0A9W4GFY3</accession>
<reference evidence="1" key="1">
    <citation type="submission" date="2020-10" db="EMBL/GenBank/DDBJ databases">
        <authorList>
            <person name="Muller C M."/>
        </authorList>
    </citation>
    <scope>NUCLEOTIDE SEQUENCE</scope>
    <source>
        <strain evidence="1">THUN-12</strain>
    </source>
</reference>
<sequence>MTMNHEDGPGTYLRAYCSTKVSVRNIIAAIISGHDDITDVSHINFRVTEKDLAPCLSHIQLLNSGHTFQTAISLEGLVQKKVF</sequence>
<name>A0A9W4GFY3_BLUGR</name>
<dbReference type="EMBL" id="CAJHIT010000007">
    <property type="protein sequence ID" value="CAD6503316.1"/>
    <property type="molecule type" value="Genomic_DNA"/>
</dbReference>
<evidence type="ECO:0000313" key="2">
    <source>
        <dbReference type="Proteomes" id="UP000683417"/>
    </source>
</evidence>
<protein>
    <submittedName>
        <fullName evidence="1">BgTH12-02983</fullName>
    </submittedName>
</protein>
<gene>
    <name evidence="1" type="ORF">BGTH12_LOCUS4674</name>
</gene>
<dbReference type="Proteomes" id="UP000683417">
    <property type="component" value="Unassembled WGS sequence"/>
</dbReference>
<proteinExistence type="predicted"/>
<comment type="caution">
    <text evidence="1">The sequence shown here is derived from an EMBL/GenBank/DDBJ whole genome shotgun (WGS) entry which is preliminary data.</text>
</comment>
<evidence type="ECO:0000313" key="1">
    <source>
        <dbReference type="EMBL" id="CAD6503316.1"/>
    </source>
</evidence>
<organism evidence="1 2">
    <name type="scientific">Blumeria graminis f. sp. triticale</name>
    <dbReference type="NCBI Taxonomy" id="1689686"/>
    <lineage>
        <taxon>Eukaryota</taxon>
        <taxon>Fungi</taxon>
        <taxon>Dikarya</taxon>
        <taxon>Ascomycota</taxon>
        <taxon>Pezizomycotina</taxon>
        <taxon>Leotiomycetes</taxon>
        <taxon>Erysiphales</taxon>
        <taxon>Erysiphaceae</taxon>
        <taxon>Blumeria</taxon>
    </lineage>
</organism>